<dbReference type="AlphaFoldDB" id="A0AAV6U037"/>
<evidence type="ECO:0000313" key="2">
    <source>
        <dbReference type="Proteomes" id="UP000827092"/>
    </source>
</evidence>
<gene>
    <name evidence="1" type="ORF">JTE90_011147</name>
</gene>
<comment type="caution">
    <text evidence="1">The sequence shown here is derived from an EMBL/GenBank/DDBJ whole genome shotgun (WGS) entry which is preliminary data.</text>
</comment>
<proteinExistence type="predicted"/>
<evidence type="ECO:0000313" key="1">
    <source>
        <dbReference type="EMBL" id="KAG8177268.1"/>
    </source>
</evidence>
<name>A0AAV6U037_9ARAC</name>
<accession>A0AAV6U037</accession>
<keyword evidence="2" id="KW-1185">Reference proteome</keyword>
<reference evidence="1 2" key="1">
    <citation type="journal article" date="2022" name="Nat. Ecol. Evol.">
        <title>A masculinizing supergene underlies an exaggerated male reproductive morph in a spider.</title>
        <authorList>
            <person name="Hendrickx F."/>
            <person name="De Corte Z."/>
            <person name="Sonet G."/>
            <person name="Van Belleghem S.M."/>
            <person name="Kostlbacher S."/>
            <person name="Vangestel C."/>
        </authorList>
    </citation>
    <scope>NUCLEOTIDE SEQUENCE [LARGE SCALE GENOMIC DNA]</scope>
    <source>
        <strain evidence="1">W744_W776</strain>
    </source>
</reference>
<dbReference type="EMBL" id="JAFNEN010000793">
    <property type="protein sequence ID" value="KAG8177268.1"/>
    <property type="molecule type" value="Genomic_DNA"/>
</dbReference>
<protein>
    <submittedName>
        <fullName evidence="1">Uncharacterized protein</fullName>
    </submittedName>
</protein>
<dbReference type="Proteomes" id="UP000827092">
    <property type="component" value="Unassembled WGS sequence"/>
</dbReference>
<organism evidence="1 2">
    <name type="scientific">Oedothorax gibbosus</name>
    <dbReference type="NCBI Taxonomy" id="931172"/>
    <lineage>
        <taxon>Eukaryota</taxon>
        <taxon>Metazoa</taxon>
        <taxon>Ecdysozoa</taxon>
        <taxon>Arthropoda</taxon>
        <taxon>Chelicerata</taxon>
        <taxon>Arachnida</taxon>
        <taxon>Araneae</taxon>
        <taxon>Araneomorphae</taxon>
        <taxon>Entelegynae</taxon>
        <taxon>Araneoidea</taxon>
        <taxon>Linyphiidae</taxon>
        <taxon>Erigoninae</taxon>
        <taxon>Oedothorax</taxon>
    </lineage>
</organism>
<sequence length="86" mass="9511">MENLVSSLTIRGRVKPKPWRAWRGPSQPGNLAPVLFSRPPVEPTLASQWTAGRLTSRHPCSATSLSFRALFLFSSWLTSTHSHTGP</sequence>